<evidence type="ECO:0000256" key="5">
    <source>
        <dbReference type="ARBA" id="ARBA00023242"/>
    </source>
</evidence>
<dbReference type="Gene3D" id="1.25.10.10">
    <property type="entry name" value="Leucine-rich Repeat Variant"/>
    <property type="match status" value="3"/>
</dbReference>
<dbReference type="SMART" id="SM00185">
    <property type="entry name" value="ARM"/>
    <property type="match status" value="5"/>
</dbReference>
<dbReference type="AlphaFoldDB" id="A0A420IYK8"/>
<evidence type="ECO:0000256" key="2">
    <source>
        <dbReference type="ARBA" id="ARBA00004496"/>
    </source>
</evidence>
<evidence type="ECO:0000256" key="1">
    <source>
        <dbReference type="ARBA" id="ARBA00004123"/>
    </source>
</evidence>
<dbReference type="PANTHER" id="PTHR15651">
    <property type="entry name" value="ARMADILLO REPEAT-CONTAINING PROTEIN 8"/>
    <property type="match status" value="1"/>
</dbReference>
<dbReference type="InterPro" id="IPR038739">
    <property type="entry name" value="ARMC8/Vid28"/>
</dbReference>
<dbReference type="InterPro" id="IPR000225">
    <property type="entry name" value="Armadillo"/>
</dbReference>
<evidence type="ECO:0000256" key="3">
    <source>
        <dbReference type="ARBA" id="ARBA00022490"/>
    </source>
</evidence>
<dbReference type="Proteomes" id="UP000285405">
    <property type="component" value="Unassembled WGS sequence"/>
</dbReference>
<protein>
    <submittedName>
        <fullName evidence="7">Putative armadillo repeat protein</fullName>
    </submittedName>
</protein>
<dbReference type="InterPro" id="IPR016024">
    <property type="entry name" value="ARM-type_fold"/>
</dbReference>
<dbReference type="GO" id="GO:0034657">
    <property type="term" value="C:GID complex"/>
    <property type="evidence" value="ECO:0007669"/>
    <property type="project" value="TreeGrafter"/>
</dbReference>
<dbReference type="InterPro" id="IPR011989">
    <property type="entry name" value="ARM-like"/>
</dbReference>
<organism evidence="7 8">
    <name type="scientific">Golovinomyces cichoracearum</name>
    <dbReference type="NCBI Taxonomy" id="62708"/>
    <lineage>
        <taxon>Eukaryota</taxon>
        <taxon>Fungi</taxon>
        <taxon>Dikarya</taxon>
        <taxon>Ascomycota</taxon>
        <taxon>Pezizomycotina</taxon>
        <taxon>Leotiomycetes</taxon>
        <taxon>Erysiphales</taxon>
        <taxon>Erysiphaceae</taxon>
        <taxon>Golovinomyces</taxon>
    </lineage>
</organism>
<evidence type="ECO:0000256" key="6">
    <source>
        <dbReference type="SAM" id="MobiDB-lite"/>
    </source>
</evidence>
<accession>A0A420IYK8</accession>
<feature type="compositionally biased region" description="Polar residues" evidence="6">
    <location>
        <begin position="617"/>
        <end position="627"/>
    </location>
</feature>
<keyword evidence="3" id="KW-0963">Cytoplasm</keyword>
<dbReference type="GO" id="GO:0005737">
    <property type="term" value="C:cytoplasm"/>
    <property type="evidence" value="ECO:0007669"/>
    <property type="project" value="UniProtKB-SubCell"/>
</dbReference>
<name>A0A420IYK8_9PEZI</name>
<evidence type="ECO:0000313" key="8">
    <source>
        <dbReference type="Proteomes" id="UP000285405"/>
    </source>
</evidence>
<sequence length="1025" mass="112834">MAKESWTIRLRNSIDYTDQIQVLKSIKNTIVGNPLKKESLVLEGALGPITQCISKKLSTQQDVRSPSFASVSRPLEEEEVCRLQGLQIIASIALEGPRFLAPISSAGVFQALLSNICPKSNPPQLVLASLRALSNIADSSVMASHPRTLTIGNIADGLFIPQHLESLSRVISQISSSTVTQTQISVAASLISRICREERHQQSLANSGVLDALASKIASFVVADGLVLPAAETLALRDNLQEYIPQPAPPNADFAAISGAVSVIIANSKLRCSQLTYSPSILAVFPILPSTELIGNLNQQSTYNIFNQSGISSSQVRLNWIDYILPSMPHHQVKSANSQISTFSLHDNSGCREKPSLNGISSASNPKILNFPLVRENSGSESGPIAQGINTSDHEEPESPLISYLIIIIRLRTGLERLMATSILAALYRAGLTHERREVDIGLMIVPLIMQLLDESSTQIQKRDYIEAEELIKFDRAVKEMAPVILAMLIIDSEYLQKAAYDAGVVTRFSSILKTSYEPVSELGSLVPWSPHPEENEKNEVRCTFLGDYGQPAALVHKIKVRETTLKAIAALVPFKEEYRKSIVDQGLMPYIVESMSPNASKPSPKINLKSDKIHSETQNTSDEGSYGKNPTSVLIAACGAVRALSRSVSVLRTTLIDNGVAEPVFRLLQHPDNEVQIAATATVINLLTDVSPMRDTIAKAGVLKILCEHAKSVNPKLRLNAVWALKHFVQGVNNEMKRQCVEELGHGWLVHLICDDIEDLALLSSKDNEHRLTSGNNLSDEDTEMEHIGEQINTTFGKSDSQAKKYKTSTIRSISIQLAELRLAALRDAELDPAKRARKDDVAIQEQGLDFIRNLIGGVGHGTETTDMIDYLLDVLGQDRVFEILASKLRPKAINPYNRKTSGSGESKVIPPQAEIIISVGYILVHMAASIPRHRQLVIAQTELLKLLVPQFNHSSVEVRIALCWLVNNLTWMDDQTDAKSCAQRVNELKKMGFLAKLEMLENDSEFSVRERVKSALWQMRKVY</sequence>
<keyword evidence="4" id="KW-0677">Repeat</keyword>
<dbReference type="EMBL" id="MCBR01004504">
    <property type="protein sequence ID" value="RKF79620.1"/>
    <property type="molecule type" value="Genomic_DNA"/>
</dbReference>
<dbReference type="OrthoDB" id="5559898at2759"/>
<feature type="region of interest" description="Disordered" evidence="6">
    <location>
        <begin position="598"/>
        <end position="627"/>
    </location>
</feature>
<dbReference type="GO" id="GO:0043161">
    <property type="term" value="P:proteasome-mediated ubiquitin-dependent protein catabolic process"/>
    <property type="evidence" value="ECO:0007669"/>
    <property type="project" value="TreeGrafter"/>
</dbReference>
<evidence type="ECO:0000256" key="4">
    <source>
        <dbReference type="ARBA" id="ARBA00022737"/>
    </source>
</evidence>
<comment type="subcellular location">
    <subcellularLocation>
        <location evidence="2">Cytoplasm</location>
    </subcellularLocation>
    <subcellularLocation>
        <location evidence="1">Nucleus</location>
    </subcellularLocation>
</comment>
<reference evidence="7 8" key="1">
    <citation type="journal article" date="2018" name="BMC Genomics">
        <title>Comparative genome analyses reveal sequence features reflecting distinct modes of host-adaptation between dicot and monocot powdery mildew.</title>
        <authorList>
            <person name="Wu Y."/>
            <person name="Ma X."/>
            <person name="Pan Z."/>
            <person name="Kale S.D."/>
            <person name="Song Y."/>
            <person name="King H."/>
            <person name="Zhang Q."/>
            <person name="Presley C."/>
            <person name="Deng X."/>
            <person name="Wei C.I."/>
            <person name="Xiao S."/>
        </authorList>
    </citation>
    <scope>NUCLEOTIDE SEQUENCE [LARGE SCALE GENOMIC DNA]</scope>
    <source>
        <strain evidence="7">UCSC1</strain>
    </source>
</reference>
<dbReference type="PANTHER" id="PTHR15651:SF7">
    <property type="entry name" value="ARMADILLO REPEAT-CONTAINING PROTEIN 8"/>
    <property type="match status" value="1"/>
</dbReference>
<dbReference type="Pfam" id="PF00514">
    <property type="entry name" value="Arm"/>
    <property type="match status" value="1"/>
</dbReference>
<dbReference type="GO" id="GO:0005634">
    <property type="term" value="C:nucleus"/>
    <property type="evidence" value="ECO:0007669"/>
    <property type="project" value="UniProtKB-SubCell"/>
</dbReference>
<keyword evidence="5" id="KW-0539">Nucleus</keyword>
<proteinExistence type="predicted"/>
<evidence type="ECO:0000313" key="7">
    <source>
        <dbReference type="EMBL" id="RKF79620.1"/>
    </source>
</evidence>
<gene>
    <name evidence="7" type="ORF">GcC1_045026</name>
</gene>
<dbReference type="SUPFAM" id="SSF48371">
    <property type="entry name" value="ARM repeat"/>
    <property type="match status" value="2"/>
</dbReference>
<comment type="caution">
    <text evidence="7">The sequence shown here is derived from an EMBL/GenBank/DDBJ whole genome shotgun (WGS) entry which is preliminary data.</text>
</comment>